<proteinExistence type="predicted"/>
<dbReference type="KEGG" id="vg:75691307"/>
<gene>
    <name evidence="1" type="primary">gp_15368</name>
</gene>
<reference evidence="1 2" key="1">
    <citation type="submission" date="2021-04" db="EMBL/GenBank/DDBJ databases">
        <authorList>
            <person name="Shkoporov A.N."/>
            <person name="Stockdale S.R."/>
            <person name="Guerin E."/>
            <person name="Ross R.P."/>
            <person name="Hill C."/>
        </authorList>
    </citation>
    <scope>NUCLEOTIDE SEQUENCE [LARGE SCALE GENOMIC DNA]</scope>
    <source>
        <strain evidence="2">cr123_1</strain>
    </source>
</reference>
<sequence length="168" mass="19430">MLYSDVAKDHSLINKEHIRFYFKDEQKENELKAKQRLELNNAKRNFVTLIGNDKAFEDVYVQYCVLKNKPIIPSLAEDDLVKQENLDYFSQKEPAKFNELYTDRSISVKSLIERLVAYGILIRHPHSQNIVSANGDFIGANMKEATAWFKNAENEATVAAYENQLKLV</sequence>
<keyword evidence="2" id="KW-1185">Reference proteome</keyword>
<dbReference type="Proteomes" id="UP000827429">
    <property type="component" value="Segment"/>
</dbReference>
<organism evidence="1 2">
    <name type="scientific">uncultured phage cr123_1</name>
    <dbReference type="NCBI Taxonomy" id="2986401"/>
    <lineage>
        <taxon>Viruses</taxon>
        <taxon>Duplodnaviria</taxon>
        <taxon>Heunggongvirae</taxon>
        <taxon>Uroviricota</taxon>
        <taxon>Caudoviricetes</taxon>
        <taxon>Crassvirales</taxon>
        <taxon>Intestiviridae</taxon>
        <taxon>Crudevirinae</taxon>
        <taxon>Delmidovirus</taxon>
        <taxon>Delmidovirus copri</taxon>
    </lineage>
</organism>
<accession>A0AAE7RUY5</accession>
<dbReference type="RefSeq" id="YP_010358839.1">
    <property type="nucleotide sequence ID" value="NC_062766.1"/>
</dbReference>
<protein>
    <submittedName>
        <fullName evidence="1">Uncharacterized protein</fullName>
    </submittedName>
</protein>
<dbReference type="GeneID" id="75691307"/>
<evidence type="ECO:0000313" key="2">
    <source>
        <dbReference type="Proteomes" id="UP000827429"/>
    </source>
</evidence>
<evidence type="ECO:0000313" key="1">
    <source>
        <dbReference type="EMBL" id="QWM89267.1"/>
    </source>
</evidence>
<dbReference type="EMBL" id="MZ130476">
    <property type="protein sequence ID" value="QWM89267.1"/>
    <property type="molecule type" value="Genomic_DNA"/>
</dbReference>
<name>A0AAE7RUY5_9CAUD</name>